<dbReference type="SUPFAM" id="SSF51197">
    <property type="entry name" value="Clavaminate synthase-like"/>
    <property type="match status" value="1"/>
</dbReference>
<dbReference type="Gene3D" id="2.60.120.330">
    <property type="entry name" value="B-lactam Antibiotic, Isopenicillin N Synthase, Chain"/>
    <property type="match status" value="1"/>
</dbReference>
<dbReference type="Gramene" id="Solyc11g044815.1.1">
    <property type="protein sequence ID" value="Solyc11g044815.1.1"/>
    <property type="gene ID" value="Solyc11g044815.1"/>
</dbReference>
<dbReference type="EnsemblPlants" id="Solyc11g044815.1.1">
    <property type="protein sequence ID" value="Solyc11g044815.1.1"/>
    <property type="gene ID" value="Solyc11g044815.1"/>
</dbReference>
<dbReference type="Pfam" id="PF03171">
    <property type="entry name" value="2OG-FeII_Oxy"/>
    <property type="match status" value="1"/>
</dbReference>
<dbReference type="InParanoid" id="A0A3Q7IWP5"/>
<dbReference type="InterPro" id="IPR027443">
    <property type="entry name" value="IPNS-like_sf"/>
</dbReference>
<protein>
    <recommendedName>
        <fullName evidence="1">Isopenicillin N synthase-like Fe(2+) 2OG dioxygenase domain-containing protein</fullName>
    </recommendedName>
</protein>
<dbReference type="Proteomes" id="UP000004994">
    <property type="component" value="Chromosome 11"/>
</dbReference>
<reference evidence="2" key="2">
    <citation type="submission" date="2019-01" db="UniProtKB">
        <authorList>
            <consortium name="EnsemblPlants"/>
        </authorList>
    </citation>
    <scope>IDENTIFICATION</scope>
    <source>
        <strain evidence="2">cv. Heinz 1706</strain>
    </source>
</reference>
<proteinExistence type="predicted"/>
<evidence type="ECO:0000313" key="3">
    <source>
        <dbReference type="Proteomes" id="UP000004994"/>
    </source>
</evidence>
<reference evidence="2" key="1">
    <citation type="journal article" date="2012" name="Nature">
        <title>The tomato genome sequence provides insights into fleshy fruit evolution.</title>
        <authorList>
            <consortium name="Tomato Genome Consortium"/>
        </authorList>
    </citation>
    <scope>NUCLEOTIDE SEQUENCE [LARGE SCALE GENOMIC DNA]</scope>
    <source>
        <strain evidence="2">cv. Heinz 1706</strain>
    </source>
</reference>
<sequence length="81" mass="9308">MIHHDVSRITLHVNPIKAALVVNIGDSLQIMSNDRYKSIEHLFVNPIFDIFIGTFLQMLKDGERTSVQTCLVFILLRLFLP</sequence>
<keyword evidence="3" id="KW-1185">Reference proteome</keyword>
<organism evidence="2">
    <name type="scientific">Solanum lycopersicum</name>
    <name type="common">Tomato</name>
    <name type="synonym">Lycopersicon esculentum</name>
    <dbReference type="NCBI Taxonomy" id="4081"/>
    <lineage>
        <taxon>Eukaryota</taxon>
        <taxon>Viridiplantae</taxon>
        <taxon>Streptophyta</taxon>
        <taxon>Embryophyta</taxon>
        <taxon>Tracheophyta</taxon>
        <taxon>Spermatophyta</taxon>
        <taxon>Magnoliopsida</taxon>
        <taxon>eudicotyledons</taxon>
        <taxon>Gunneridae</taxon>
        <taxon>Pentapetalae</taxon>
        <taxon>asterids</taxon>
        <taxon>lamiids</taxon>
        <taxon>Solanales</taxon>
        <taxon>Solanaceae</taxon>
        <taxon>Solanoideae</taxon>
        <taxon>Solaneae</taxon>
        <taxon>Solanum</taxon>
        <taxon>Solanum subgen. Lycopersicon</taxon>
    </lineage>
</organism>
<evidence type="ECO:0000259" key="1">
    <source>
        <dbReference type="Pfam" id="PF03171"/>
    </source>
</evidence>
<dbReference type="AlphaFoldDB" id="A0A3Q7IWP5"/>
<feature type="domain" description="Isopenicillin N synthase-like Fe(2+) 2OG dioxygenase" evidence="1">
    <location>
        <begin position="10"/>
        <end position="41"/>
    </location>
</feature>
<accession>A0A3Q7IWP5</accession>
<name>A0A3Q7IWP5_SOLLC</name>
<dbReference type="InterPro" id="IPR044861">
    <property type="entry name" value="IPNS-like_FE2OG_OXY"/>
</dbReference>
<evidence type="ECO:0000313" key="2">
    <source>
        <dbReference type="EnsemblPlants" id="Solyc11g044815.1.1"/>
    </source>
</evidence>